<dbReference type="PROSITE" id="PS51318">
    <property type="entry name" value="TAT"/>
    <property type="match status" value="1"/>
</dbReference>
<name>A0A7W8XLU9_9HYPH</name>
<keyword evidence="6" id="KW-0413">Isomerase</keyword>
<dbReference type="Proteomes" id="UP000549882">
    <property type="component" value="Unassembled WGS sequence"/>
</dbReference>
<comment type="caution">
    <text evidence="6">The sequence shown here is derived from an EMBL/GenBank/DDBJ whole genome shotgun (WGS) entry which is preliminary data.</text>
</comment>
<sequence>MSDMLLTKRHLLGGTAVTALSLAFAAFADTASAANATTVGGAQETTNSAASPEDAIPSSEGNVDMNEVLKPGPLPEIALGKEDAPVKIVEYMSLTCPHCAHFATTTFDAIKQKYVDTGKARFIIREFPFDPRAAAAFMLARCAPQEQYLPMVDMLFKQQIAWASPDVDGRAALLQMSKLAGFTEDSFTKCLTNQKLLDDVNSVRERAAKDFGVNATPTFLINGKRYAGDMSVGAMSKLIDSLL</sequence>
<dbReference type="SUPFAM" id="SSF52833">
    <property type="entry name" value="Thioredoxin-like"/>
    <property type="match status" value="1"/>
</dbReference>
<dbReference type="Gene3D" id="3.40.30.10">
    <property type="entry name" value="Glutaredoxin"/>
    <property type="match status" value="1"/>
</dbReference>
<dbReference type="AlphaFoldDB" id="A0A7W8XLU9"/>
<comment type="similarity">
    <text evidence="2">Belongs to the thioredoxin family. DsbA subfamily.</text>
</comment>
<feature type="signal peptide" evidence="4">
    <location>
        <begin position="1"/>
        <end position="28"/>
    </location>
</feature>
<evidence type="ECO:0000256" key="3">
    <source>
        <dbReference type="SAM" id="MobiDB-lite"/>
    </source>
</evidence>
<dbReference type="PANTHER" id="PTHR13887:SF56">
    <property type="entry name" value="THIOREDOXIN-LIKE REDUCTASE RV2466C"/>
    <property type="match status" value="1"/>
</dbReference>
<dbReference type="InterPro" id="IPR012336">
    <property type="entry name" value="Thioredoxin-like_fold"/>
</dbReference>
<gene>
    <name evidence="6" type="ORF">GGD50_000327</name>
</gene>
<evidence type="ECO:0000256" key="2">
    <source>
        <dbReference type="ARBA" id="ARBA00005791"/>
    </source>
</evidence>
<comment type="function">
    <text evidence="1">May be required for disulfide bond formation in some proteins.</text>
</comment>
<accession>A0A7W8XLU9</accession>
<evidence type="ECO:0000313" key="6">
    <source>
        <dbReference type="EMBL" id="MBB5571751.1"/>
    </source>
</evidence>
<dbReference type="Pfam" id="PF13462">
    <property type="entry name" value="Thioredoxin_4"/>
    <property type="match status" value="1"/>
</dbReference>
<feature type="chain" id="PRO_5031547097" evidence="4">
    <location>
        <begin position="29"/>
        <end position="243"/>
    </location>
</feature>
<protein>
    <submittedName>
        <fullName evidence="6">Protein-disulfide isomerase</fullName>
    </submittedName>
</protein>
<evidence type="ECO:0000313" key="7">
    <source>
        <dbReference type="Proteomes" id="UP000549882"/>
    </source>
</evidence>
<organism evidence="6 7">
    <name type="scientific">Rhizobium paranaense</name>
    <dbReference type="NCBI Taxonomy" id="1650438"/>
    <lineage>
        <taxon>Bacteria</taxon>
        <taxon>Pseudomonadati</taxon>
        <taxon>Pseudomonadota</taxon>
        <taxon>Alphaproteobacteria</taxon>
        <taxon>Hyphomicrobiales</taxon>
        <taxon>Rhizobiaceae</taxon>
        <taxon>Rhizobium/Agrobacterium group</taxon>
        <taxon>Rhizobium</taxon>
    </lineage>
</organism>
<keyword evidence="4" id="KW-0732">Signal</keyword>
<dbReference type="GO" id="GO:0016853">
    <property type="term" value="F:isomerase activity"/>
    <property type="evidence" value="ECO:0007669"/>
    <property type="project" value="UniProtKB-KW"/>
</dbReference>
<dbReference type="InterPro" id="IPR006311">
    <property type="entry name" value="TAT_signal"/>
</dbReference>
<evidence type="ECO:0000259" key="5">
    <source>
        <dbReference type="PROSITE" id="PS51352"/>
    </source>
</evidence>
<feature type="domain" description="Thioredoxin" evidence="5">
    <location>
        <begin position="45"/>
        <end position="243"/>
    </location>
</feature>
<dbReference type="CDD" id="cd02972">
    <property type="entry name" value="DsbA_family"/>
    <property type="match status" value="1"/>
</dbReference>
<proteinExistence type="inferred from homology"/>
<feature type="region of interest" description="Disordered" evidence="3">
    <location>
        <begin position="43"/>
        <end position="66"/>
    </location>
</feature>
<evidence type="ECO:0000256" key="4">
    <source>
        <dbReference type="SAM" id="SignalP"/>
    </source>
</evidence>
<reference evidence="6 7" key="1">
    <citation type="submission" date="2020-08" db="EMBL/GenBank/DDBJ databases">
        <title>Genomic Encyclopedia of Type Strains, Phase IV (KMG-V): Genome sequencing to study the core and pangenomes of soil and plant-associated prokaryotes.</title>
        <authorList>
            <person name="Whitman W."/>
        </authorList>
    </citation>
    <scope>NUCLEOTIDE SEQUENCE [LARGE SCALE GENOMIC DNA]</scope>
    <source>
        <strain evidence="6 7">SEMIA 4064</strain>
    </source>
</reference>
<evidence type="ECO:0000256" key="1">
    <source>
        <dbReference type="ARBA" id="ARBA00003565"/>
    </source>
</evidence>
<dbReference type="InterPro" id="IPR013766">
    <property type="entry name" value="Thioredoxin_domain"/>
</dbReference>
<dbReference type="PANTHER" id="PTHR13887">
    <property type="entry name" value="GLUTATHIONE S-TRANSFERASE KAPPA"/>
    <property type="match status" value="1"/>
</dbReference>
<keyword evidence="7" id="KW-1185">Reference proteome</keyword>
<dbReference type="PROSITE" id="PS51352">
    <property type="entry name" value="THIOREDOXIN_2"/>
    <property type="match status" value="1"/>
</dbReference>
<dbReference type="InterPro" id="IPR036249">
    <property type="entry name" value="Thioredoxin-like_sf"/>
</dbReference>
<dbReference type="EMBL" id="JACHBI010000001">
    <property type="protein sequence ID" value="MBB5571751.1"/>
    <property type="molecule type" value="Genomic_DNA"/>
</dbReference>